<dbReference type="EMBL" id="GBXM01088770">
    <property type="protein sequence ID" value="JAH19807.1"/>
    <property type="molecule type" value="Transcribed_RNA"/>
</dbReference>
<name>A0A0E9QTQ8_ANGAN</name>
<dbReference type="EMBL" id="GBXM01035154">
    <property type="protein sequence ID" value="JAH73423.1"/>
    <property type="molecule type" value="Transcribed_RNA"/>
</dbReference>
<protein>
    <submittedName>
        <fullName evidence="1">Uncharacterized protein</fullName>
    </submittedName>
</protein>
<accession>A0A0E9QTQ8</accession>
<evidence type="ECO:0000313" key="1">
    <source>
        <dbReference type="EMBL" id="JAH19807.1"/>
    </source>
</evidence>
<proteinExistence type="predicted"/>
<reference evidence="1" key="2">
    <citation type="journal article" date="2015" name="Fish Shellfish Immunol.">
        <title>Early steps in the European eel (Anguilla anguilla)-Vibrio vulnificus interaction in the gills: Role of the RtxA13 toxin.</title>
        <authorList>
            <person name="Callol A."/>
            <person name="Pajuelo D."/>
            <person name="Ebbesson L."/>
            <person name="Teles M."/>
            <person name="MacKenzie S."/>
            <person name="Amaro C."/>
        </authorList>
    </citation>
    <scope>NUCLEOTIDE SEQUENCE</scope>
</reference>
<dbReference type="EMBL" id="GBXM01101051">
    <property type="protein sequence ID" value="JAH07526.1"/>
    <property type="molecule type" value="Transcribed_RNA"/>
</dbReference>
<sequence length="69" mass="8127">MRKSKLNRLSKSTFSNLSEYLCPTIHIVRYMYSGFIHFSTNQIPNLSWHSGSALKYVYEAIYVCKLNYI</sequence>
<organism evidence="1">
    <name type="scientific">Anguilla anguilla</name>
    <name type="common">European freshwater eel</name>
    <name type="synonym">Muraena anguilla</name>
    <dbReference type="NCBI Taxonomy" id="7936"/>
    <lineage>
        <taxon>Eukaryota</taxon>
        <taxon>Metazoa</taxon>
        <taxon>Chordata</taxon>
        <taxon>Craniata</taxon>
        <taxon>Vertebrata</taxon>
        <taxon>Euteleostomi</taxon>
        <taxon>Actinopterygii</taxon>
        <taxon>Neopterygii</taxon>
        <taxon>Teleostei</taxon>
        <taxon>Anguilliformes</taxon>
        <taxon>Anguillidae</taxon>
        <taxon>Anguilla</taxon>
    </lineage>
</organism>
<dbReference type="AlphaFoldDB" id="A0A0E9QTQ8"/>
<reference evidence="1" key="1">
    <citation type="submission" date="2014-11" db="EMBL/GenBank/DDBJ databases">
        <authorList>
            <person name="Amaro Gonzalez C."/>
        </authorList>
    </citation>
    <scope>NUCLEOTIDE SEQUENCE</scope>
</reference>